<dbReference type="Proteomes" id="UP000789375">
    <property type="component" value="Unassembled WGS sequence"/>
</dbReference>
<gene>
    <name evidence="2" type="ORF">FMOSSE_LOCUS6446</name>
</gene>
<keyword evidence="3" id="KW-1185">Reference proteome</keyword>
<accession>A0A9N9B1Y2</accession>
<dbReference type="PANTHER" id="PTHR12840:SF1">
    <property type="entry name" value="NADH DEHYDROGENASE [UBIQUINONE] 1 BETA SUBCOMPLEX SUBUNIT 8, MITOCHONDRIAL"/>
    <property type="match status" value="1"/>
</dbReference>
<evidence type="ECO:0000313" key="2">
    <source>
        <dbReference type="EMBL" id="CAG8550585.1"/>
    </source>
</evidence>
<proteinExistence type="predicted"/>
<evidence type="ECO:0000256" key="1">
    <source>
        <dbReference type="SAM" id="MobiDB-lite"/>
    </source>
</evidence>
<name>A0A9N9B1Y2_FUNMO</name>
<dbReference type="Pfam" id="PF05821">
    <property type="entry name" value="NDUF_B8"/>
    <property type="match status" value="1"/>
</dbReference>
<comment type="caution">
    <text evidence="2">The sequence shown here is derived from an EMBL/GenBank/DDBJ whole genome shotgun (WGS) entry which is preliminary data.</text>
</comment>
<dbReference type="GO" id="GO:0005739">
    <property type="term" value="C:mitochondrion"/>
    <property type="evidence" value="ECO:0007669"/>
    <property type="project" value="InterPro"/>
</dbReference>
<reference evidence="2" key="1">
    <citation type="submission" date="2021-06" db="EMBL/GenBank/DDBJ databases">
        <authorList>
            <person name="Kallberg Y."/>
            <person name="Tangrot J."/>
            <person name="Rosling A."/>
        </authorList>
    </citation>
    <scope>NUCLEOTIDE SEQUENCE</scope>
    <source>
        <strain evidence="2">87-6 pot B 2015</strain>
    </source>
</reference>
<dbReference type="PANTHER" id="PTHR12840">
    <property type="entry name" value="NADH-UBIQUINONE OXIDOREDUCTASE ASHI SUBUNIT"/>
    <property type="match status" value="1"/>
</dbReference>
<sequence length="165" mass="18746">MLPRLILPQHGRSTTLLIRRKCLPVFSHVYHNQQIANYKSAPGKIRVQDPLIGDYPNLPFESRLNRPALGWDDQQSRINLDEPIHEEEDALSVWSLDIYNYKNSTALKSLGIFFSSVGLFGIVIAKTMPENPTERRTYPYEGLRVELGSDPLNPEDKSQAAPSED</sequence>
<evidence type="ECO:0000313" key="3">
    <source>
        <dbReference type="Proteomes" id="UP000789375"/>
    </source>
</evidence>
<organism evidence="2 3">
    <name type="scientific">Funneliformis mosseae</name>
    <name type="common">Endomycorrhizal fungus</name>
    <name type="synonym">Glomus mosseae</name>
    <dbReference type="NCBI Taxonomy" id="27381"/>
    <lineage>
        <taxon>Eukaryota</taxon>
        <taxon>Fungi</taxon>
        <taxon>Fungi incertae sedis</taxon>
        <taxon>Mucoromycota</taxon>
        <taxon>Glomeromycotina</taxon>
        <taxon>Glomeromycetes</taxon>
        <taxon>Glomerales</taxon>
        <taxon>Glomeraceae</taxon>
        <taxon>Funneliformis</taxon>
    </lineage>
</organism>
<dbReference type="EMBL" id="CAJVPP010001354">
    <property type="protein sequence ID" value="CAG8550585.1"/>
    <property type="molecule type" value="Genomic_DNA"/>
</dbReference>
<feature type="region of interest" description="Disordered" evidence="1">
    <location>
        <begin position="145"/>
        <end position="165"/>
    </location>
</feature>
<dbReference type="AlphaFoldDB" id="A0A9N9B1Y2"/>
<protein>
    <submittedName>
        <fullName evidence="2">3494_t:CDS:1</fullName>
    </submittedName>
</protein>
<dbReference type="InterPro" id="IPR008699">
    <property type="entry name" value="NDUFB8"/>
</dbReference>